<dbReference type="Proteomes" id="UP000061432">
    <property type="component" value="Chromosome"/>
</dbReference>
<dbReference type="KEGG" id="maqu:Maq22A_c13590"/>
<dbReference type="PATRIC" id="fig|270351.10.peg.2618"/>
<sequence>MNPAAINHRLLDMALRASPHDIRRCLTIVCQKRFRIARSDVKLVVDHAEGISSTDVPERHYTDDDRLDLKAPLMERYVAWVDEQAAAATLPPLAELRKEIARRRWEREAEGKLRTAAKKEAEEKAKAEAAAAALAAAGGEAVAA</sequence>
<name>A0A0C6F051_9HYPH</name>
<organism evidence="1 2">
    <name type="scientific">Methylobacterium aquaticum</name>
    <dbReference type="NCBI Taxonomy" id="270351"/>
    <lineage>
        <taxon>Bacteria</taxon>
        <taxon>Pseudomonadati</taxon>
        <taxon>Pseudomonadota</taxon>
        <taxon>Alphaproteobacteria</taxon>
        <taxon>Hyphomicrobiales</taxon>
        <taxon>Methylobacteriaceae</taxon>
        <taxon>Methylobacterium</taxon>
    </lineage>
</organism>
<dbReference type="EMBL" id="AP014704">
    <property type="protein sequence ID" value="BAQ45931.1"/>
    <property type="molecule type" value="Genomic_DNA"/>
</dbReference>
<proteinExistence type="predicted"/>
<reference evidence="1 2" key="1">
    <citation type="journal article" date="2015" name="Genome Announc.">
        <title>Complete Genome Sequence of Methylobacterium aquaticum Strain 22A, Isolated from Racomitrium japonicum Moss.</title>
        <authorList>
            <person name="Tani A."/>
            <person name="Ogura Y."/>
            <person name="Hayashi T."/>
            <person name="Kimbara K."/>
        </authorList>
    </citation>
    <scope>NUCLEOTIDE SEQUENCE [LARGE SCALE GENOMIC DNA]</scope>
    <source>
        <strain evidence="1 2">MA-22A</strain>
    </source>
</reference>
<dbReference type="OrthoDB" id="8133343at2"/>
<evidence type="ECO:0000313" key="1">
    <source>
        <dbReference type="EMBL" id="BAQ45931.1"/>
    </source>
</evidence>
<gene>
    <name evidence="1" type="ORF">Maq22A_c13590</name>
</gene>
<dbReference type="AlphaFoldDB" id="A0A0C6F051"/>
<reference evidence="2" key="2">
    <citation type="submission" date="2015-01" db="EMBL/GenBank/DDBJ databases">
        <title>Complete genome sequence of Methylobacterium aquaticum strain 22A.</title>
        <authorList>
            <person name="Tani A."/>
            <person name="Ogura Y."/>
            <person name="Hayashi T."/>
        </authorList>
    </citation>
    <scope>NUCLEOTIDE SEQUENCE [LARGE SCALE GENOMIC DNA]</scope>
    <source>
        <strain evidence="2">MA-22A</strain>
    </source>
</reference>
<protein>
    <submittedName>
        <fullName evidence="1">Uncharacterized protein</fullName>
    </submittedName>
</protein>
<accession>A0A0C6F051</accession>
<dbReference type="RefSeq" id="WP_060847174.1">
    <property type="nucleotide sequence ID" value="NZ_AP014704.1"/>
</dbReference>
<evidence type="ECO:0000313" key="2">
    <source>
        <dbReference type="Proteomes" id="UP000061432"/>
    </source>
</evidence>